<keyword evidence="2" id="KW-0028">Amino-acid biosynthesis</keyword>
<dbReference type="KEGG" id="rhs:A3Q41_00393"/>
<keyword evidence="5" id="KW-0663">Pyridoxal phosphate</keyword>
<dbReference type="GO" id="GO:0006526">
    <property type="term" value="P:L-arginine biosynthetic process"/>
    <property type="evidence" value="ECO:0007669"/>
    <property type="project" value="UniProtKB-KW"/>
</dbReference>
<dbReference type="PROSITE" id="PS00600">
    <property type="entry name" value="AA_TRANSFER_CLASS_3"/>
    <property type="match status" value="1"/>
</dbReference>
<dbReference type="InterPro" id="IPR049704">
    <property type="entry name" value="Aminotrans_3_PPA_site"/>
</dbReference>
<keyword evidence="2" id="KW-0055">Arginine biosynthesis</keyword>
<dbReference type="PANTHER" id="PTHR11986">
    <property type="entry name" value="AMINOTRANSFERASE CLASS III"/>
    <property type="match status" value="1"/>
</dbReference>
<dbReference type="EMBL" id="CP015220">
    <property type="protein sequence ID" value="AMY21717.1"/>
    <property type="molecule type" value="Genomic_DNA"/>
</dbReference>
<evidence type="ECO:0000256" key="4">
    <source>
        <dbReference type="ARBA" id="ARBA00022679"/>
    </source>
</evidence>
<dbReference type="CDD" id="cd00610">
    <property type="entry name" value="OAT_like"/>
    <property type="match status" value="1"/>
</dbReference>
<dbReference type="PANTHER" id="PTHR11986:SF79">
    <property type="entry name" value="ACETYLORNITHINE AMINOTRANSFERASE, MITOCHONDRIAL"/>
    <property type="match status" value="1"/>
</dbReference>
<dbReference type="EC" id="2.6.1.82" evidence="6"/>
<dbReference type="InterPro" id="IPR015424">
    <property type="entry name" value="PyrdxlP-dep_Trfase"/>
</dbReference>
<dbReference type="SUPFAM" id="SSF51735">
    <property type="entry name" value="NAD(P)-binding Rossmann-fold domains"/>
    <property type="match status" value="1"/>
</dbReference>
<dbReference type="PATRIC" id="fig|1653479.3.peg.394"/>
<keyword evidence="3 6" id="KW-0032">Aminotransferase</keyword>
<name>A0A143QH64_RHOFA</name>
<dbReference type="GO" id="GO:0033094">
    <property type="term" value="F:putrescine--2-oxoglutarate transaminase activity"/>
    <property type="evidence" value="ECO:0007669"/>
    <property type="project" value="UniProtKB-EC"/>
</dbReference>
<evidence type="ECO:0000256" key="1">
    <source>
        <dbReference type="ARBA" id="ARBA00001933"/>
    </source>
</evidence>
<dbReference type="InterPro" id="IPR015422">
    <property type="entry name" value="PyrdxlP-dep_Trfase_small"/>
</dbReference>
<evidence type="ECO:0000313" key="6">
    <source>
        <dbReference type="EMBL" id="AMY21717.1"/>
    </source>
</evidence>
<evidence type="ECO:0000256" key="5">
    <source>
        <dbReference type="ARBA" id="ARBA00022898"/>
    </source>
</evidence>
<reference evidence="6 7" key="1">
    <citation type="journal article" date="2016" name="Genome Announc.">
        <title>Complete Genome and Plasmid Sequences for Rhodococcus fascians D188 and Draft Sequences for Rhodococcus Isolates PBTS 1 and PBTS 2.</title>
        <authorList>
            <person name="Stamler R.A."/>
            <person name="Vereecke D."/>
            <person name="Zhang Y."/>
            <person name="Schilkey F."/>
            <person name="Devitt N."/>
            <person name="Randall J.J."/>
        </authorList>
    </citation>
    <scope>NUCLEOTIDE SEQUENCE [LARGE SCALE GENOMIC DNA]</scope>
    <source>
        <strain evidence="6 7">PBTS2</strain>
    </source>
</reference>
<protein>
    <submittedName>
        <fullName evidence="6">Putrescine aminotransferase</fullName>
        <ecNumber evidence="6">2.6.1.82</ecNumber>
    </submittedName>
</protein>
<dbReference type="InterPro" id="IPR036291">
    <property type="entry name" value="NAD(P)-bd_dom_sf"/>
</dbReference>
<dbReference type="SUPFAM" id="SSF53383">
    <property type="entry name" value="PLP-dependent transferases"/>
    <property type="match status" value="1"/>
</dbReference>
<evidence type="ECO:0000256" key="2">
    <source>
        <dbReference type="ARBA" id="ARBA00022571"/>
    </source>
</evidence>
<reference evidence="7" key="2">
    <citation type="submission" date="2016-04" db="EMBL/GenBank/DDBJ databases">
        <title>Complete Genome and Plasmid Sequences for Rhodococcus fascians D188 and Draft Sequences for Rhodococcus spp. Isolates PBTS 1 and PBTS 2.</title>
        <authorList>
            <person name="Stamer R."/>
            <person name="Vereecke D."/>
            <person name="Zhang Y."/>
            <person name="Schilkey F."/>
            <person name="Devitt N."/>
            <person name="Randall J."/>
        </authorList>
    </citation>
    <scope>NUCLEOTIDE SEQUENCE [LARGE SCALE GENOMIC DNA]</scope>
    <source>
        <strain evidence="7">PBTS2</strain>
    </source>
</reference>
<sequence>MTDTTIELSVLESRSGRSGFAENVNPELYRLLSALNLDREYVRGDGTVLFDASGRRYLDFAGAYGALPFGHGPTPIWQAINDVRCSGEPIFVQPSVLTAAGELADRLGRIAPHGLTRTTFVNSGTEATEVALKIARSHTGRLGVLTTGNSFHGKTLGALSATGSVKYQAGFGAPVEGFDHIEFGDSGALDAALSAAPGHYAVFLVEPIQGEGGVVCPPDGYLRRVREICDRHGVLMALDEVQTGLGRTGRMFASEHEGVVPDILTVAKALGGGIVPVGAVLCAPKLVDESFALRHTSTFAGNALAARVGIAVIDELTRDDGAVVTNAAVLGRQLSKDLNALAEKYPSVVTGVRGRGLLLGIELTADVNFVGRQSLLGSIAQQHNLTAVICSYLLDVEGIRVAPTLFGNRVIRIEPPLTVSAVQCSRLIAALDRALGYAAMGDMDGLFGHLLGRPTVGTPPSLAALRPGRIPDIAVRRTDRRFAFIAHPLNLEFFAAFDPALDVFHHGERQDLLERFAASTSELDPASFVIGSGRVVGGGDAKAHGDLIGLPYTSEQLLHLPTEQALRVVGGAVELAISRGATVVGLGGYSSVITGNGLGLGARSRPITTGNTFTAAASLRAVRRVCRERGIDVAQARVTILGAAGAIGRTIGKQLAGEVGSIALVGRRGESTVVAPKLWAAAQEMVASATGGSGTGNLAVAAHEMNGDMDDLIKSRHLEFFTDPVAAVQDSLIVIAATSAPHALIDPTDLMEGAIVCDVAQPPNIGRDVRGERPDVTVFDGGIVRVPSGSDFGLTYGLAPGLTYACMAETMLIALSGEFDLRSIGTTLDGDSVERLGELADVHGFALAEATRWREGSQ</sequence>
<dbReference type="RefSeq" id="WP_027498216.1">
    <property type="nucleotide sequence ID" value="NZ_CP015220.1"/>
</dbReference>
<dbReference type="GO" id="GO:0030170">
    <property type="term" value="F:pyridoxal phosphate binding"/>
    <property type="evidence" value="ECO:0007669"/>
    <property type="project" value="InterPro"/>
</dbReference>
<dbReference type="InterPro" id="IPR015421">
    <property type="entry name" value="PyrdxlP-dep_Trfase_major"/>
</dbReference>
<dbReference type="InterPro" id="IPR005814">
    <property type="entry name" value="Aminotrans_3"/>
</dbReference>
<dbReference type="Pfam" id="PF00202">
    <property type="entry name" value="Aminotran_3"/>
    <property type="match status" value="1"/>
</dbReference>
<dbReference type="Gene3D" id="3.40.50.720">
    <property type="entry name" value="NAD(P)-binding Rossmann-like Domain"/>
    <property type="match status" value="1"/>
</dbReference>
<keyword evidence="7" id="KW-1185">Reference proteome</keyword>
<proteinExistence type="predicted"/>
<comment type="cofactor">
    <cofactor evidence="1">
        <name>pyridoxal 5'-phosphate</name>
        <dbReference type="ChEBI" id="CHEBI:597326"/>
    </cofactor>
</comment>
<dbReference type="GO" id="GO:0042802">
    <property type="term" value="F:identical protein binding"/>
    <property type="evidence" value="ECO:0007669"/>
    <property type="project" value="TreeGrafter"/>
</dbReference>
<gene>
    <name evidence="6" type="primary">patA</name>
    <name evidence="6" type="ORF">A3Q41_00393</name>
</gene>
<keyword evidence="4 6" id="KW-0808">Transferase</keyword>
<dbReference type="OrthoDB" id="9765468at2"/>
<evidence type="ECO:0000256" key="3">
    <source>
        <dbReference type="ARBA" id="ARBA00022576"/>
    </source>
</evidence>
<dbReference type="FunFam" id="3.40.640.10:FF:000004">
    <property type="entry name" value="Acetylornithine aminotransferase"/>
    <property type="match status" value="1"/>
</dbReference>
<dbReference type="Gene3D" id="3.90.1150.10">
    <property type="entry name" value="Aspartate Aminotransferase, domain 1"/>
    <property type="match status" value="1"/>
</dbReference>
<dbReference type="InterPro" id="IPR050103">
    <property type="entry name" value="Class-III_PLP-dep_AT"/>
</dbReference>
<dbReference type="Proteomes" id="UP000076038">
    <property type="component" value="Chromosome"/>
</dbReference>
<organism evidence="6 7">
    <name type="scientific">Rhodococcoides fascians</name>
    <name type="common">Rhodococcus fascians</name>
    <dbReference type="NCBI Taxonomy" id="1828"/>
    <lineage>
        <taxon>Bacteria</taxon>
        <taxon>Bacillati</taxon>
        <taxon>Actinomycetota</taxon>
        <taxon>Actinomycetes</taxon>
        <taxon>Mycobacteriales</taxon>
        <taxon>Nocardiaceae</taxon>
        <taxon>Rhodococcoides</taxon>
    </lineage>
</organism>
<dbReference type="Gene3D" id="3.40.640.10">
    <property type="entry name" value="Type I PLP-dependent aspartate aminotransferase-like (Major domain)"/>
    <property type="match status" value="1"/>
</dbReference>
<accession>A0A143QH64</accession>
<evidence type="ECO:0000313" key="7">
    <source>
        <dbReference type="Proteomes" id="UP000076038"/>
    </source>
</evidence>
<dbReference type="AlphaFoldDB" id="A0A143QH64"/>